<evidence type="ECO:0000313" key="1">
    <source>
        <dbReference type="EMBL" id="KAJ9089422.1"/>
    </source>
</evidence>
<accession>A0ACC2UR73</accession>
<organism evidence="1 2">
    <name type="scientific">Entomophthora muscae</name>
    <dbReference type="NCBI Taxonomy" id="34485"/>
    <lineage>
        <taxon>Eukaryota</taxon>
        <taxon>Fungi</taxon>
        <taxon>Fungi incertae sedis</taxon>
        <taxon>Zoopagomycota</taxon>
        <taxon>Entomophthoromycotina</taxon>
        <taxon>Entomophthoromycetes</taxon>
        <taxon>Entomophthorales</taxon>
        <taxon>Entomophthoraceae</taxon>
        <taxon>Entomophthora</taxon>
    </lineage>
</organism>
<evidence type="ECO:0000313" key="2">
    <source>
        <dbReference type="Proteomes" id="UP001165960"/>
    </source>
</evidence>
<gene>
    <name evidence="1" type="ORF">DSO57_1013173</name>
</gene>
<dbReference type="Proteomes" id="UP001165960">
    <property type="component" value="Unassembled WGS sequence"/>
</dbReference>
<comment type="caution">
    <text evidence="1">The sequence shown here is derived from an EMBL/GenBank/DDBJ whole genome shotgun (WGS) entry which is preliminary data.</text>
</comment>
<sequence length="168" mass="18030">MALSGLIDYVFPAAGPWAVAGKALSYLLKLEPIIWWAMPVPASAPPSPEGAGKIEVNLEVETSSFDQPSLSPPDCSSDKELPPLYGLTITHLFHDLLSDYEPKDSEYNDSDSYGYSVLAVPETVSVLYKLCSGKTSTTTCIPLAKAKAMVALPYPAQAHYPPVIVNLS</sequence>
<name>A0ACC2UR73_9FUNG</name>
<protein>
    <submittedName>
        <fullName evidence="1">Uncharacterized protein</fullName>
    </submittedName>
</protein>
<proteinExistence type="predicted"/>
<dbReference type="EMBL" id="QTSX02000048">
    <property type="protein sequence ID" value="KAJ9089422.1"/>
    <property type="molecule type" value="Genomic_DNA"/>
</dbReference>
<reference evidence="1" key="1">
    <citation type="submission" date="2022-04" db="EMBL/GenBank/DDBJ databases">
        <title>Genome of the entomopathogenic fungus Entomophthora muscae.</title>
        <authorList>
            <person name="Elya C."/>
            <person name="Lovett B.R."/>
            <person name="Lee E."/>
            <person name="Macias A.M."/>
            <person name="Hajek A.E."/>
            <person name="De Bivort B.L."/>
            <person name="Kasson M.T."/>
            <person name="De Fine Licht H.H."/>
            <person name="Stajich J.E."/>
        </authorList>
    </citation>
    <scope>NUCLEOTIDE SEQUENCE</scope>
    <source>
        <strain evidence="1">Berkeley</strain>
    </source>
</reference>
<keyword evidence="2" id="KW-1185">Reference proteome</keyword>